<reference evidence="1 2" key="1">
    <citation type="submission" date="2016-08" db="EMBL/GenBank/DDBJ databases">
        <title>Genomes of anaerobic fungi encode conserved fungal cellulosomes for biomass hydrolysis.</title>
        <authorList>
            <consortium name="DOE Joint Genome Institute"/>
            <person name="Haitjema C.H."/>
            <person name="Gilmore S.P."/>
            <person name="Henske J.K."/>
            <person name="Solomon K.V."/>
            <person name="De Groot R."/>
            <person name="Kuo A."/>
            <person name="Mondo S.J."/>
            <person name="Salamov A.A."/>
            <person name="Labutti K."/>
            <person name="Zhao Z."/>
            <person name="Chiniquy J."/>
            <person name="Barry K."/>
            <person name="Brewer H.M."/>
            <person name="Purvine S.O."/>
            <person name="Wright A.T."/>
            <person name="Boxma B."/>
            <person name="Van Alen T."/>
            <person name="Hackstein J.H."/>
            <person name="Baker S.E."/>
            <person name="Grigoriev I.V."/>
            <person name="O'Malley M.A."/>
        </authorList>
    </citation>
    <scope>NUCLEOTIDE SEQUENCE [LARGE SCALE GENOMIC DNA]</scope>
    <source>
        <strain evidence="2">finn</strain>
    </source>
</reference>
<comment type="caution">
    <text evidence="1">The sequence shown here is derived from an EMBL/GenBank/DDBJ whole genome shotgun (WGS) entry which is preliminary data.</text>
</comment>
<name>A0A1Y1UCR8_9FUNG</name>
<reference evidence="1 2" key="2">
    <citation type="submission" date="2016-08" db="EMBL/GenBank/DDBJ databases">
        <title>Pervasive Adenine N6-methylation of Active Genes in Fungi.</title>
        <authorList>
            <consortium name="DOE Joint Genome Institute"/>
            <person name="Mondo S.J."/>
            <person name="Dannebaum R.O."/>
            <person name="Kuo R.C."/>
            <person name="Labutti K."/>
            <person name="Haridas S."/>
            <person name="Kuo A."/>
            <person name="Salamov A."/>
            <person name="Ahrendt S.R."/>
            <person name="Lipzen A."/>
            <person name="Sullivan W."/>
            <person name="Andreopoulos W.B."/>
            <person name="Clum A."/>
            <person name="Lindquist E."/>
            <person name="Daum C."/>
            <person name="Ramamoorthy G.K."/>
            <person name="Gryganskyi A."/>
            <person name="Culley D."/>
            <person name="Magnuson J.K."/>
            <person name="James T.Y."/>
            <person name="O'Malley M.A."/>
            <person name="Stajich J.E."/>
            <person name="Spatafora J.W."/>
            <person name="Visel A."/>
            <person name="Grigoriev I.V."/>
        </authorList>
    </citation>
    <scope>NUCLEOTIDE SEQUENCE [LARGE SCALE GENOMIC DNA]</scope>
    <source>
        <strain evidence="2">finn</strain>
    </source>
</reference>
<evidence type="ECO:0008006" key="3">
    <source>
        <dbReference type="Google" id="ProtNLM"/>
    </source>
</evidence>
<dbReference type="Proteomes" id="UP000193719">
    <property type="component" value="Unassembled WGS sequence"/>
</dbReference>
<accession>A0A1Y1UCR8</accession>
<dbReference type="AlphaFoldDB" id="A0A1Y1UCR8"/>
<organism evidence="1 2">
    <name type="scientific">Piromyces finnis</name>
    <dbReference type="NCBI Taxonomy" id="1754191"/>
    <lineage>
        <taxon>Eukaryota</taxon>
        <taxon>Fungi</taxon>
        <taxon>Fungi incertae sedis</taxon>
        <taxon>Chytridiomycota</taxon>
        <taxon>Chytridiomycota incertae sedis</taxon>
        <taxon>Neocallimastigomycetes</taxon>
        <taxon>Neocallimastigales</taxon>
        <taxon>Neocallimastigaceae</taxon>
        <taxon>Piromyces</taxon>
    </lineage>
</organism>
<dbReference type="STRING" id="1754191.A0A1Y1UCR8"/>
<evidence type="ECO:0000313" key="2">
    <source>
        <dbReference type="Proteomes" id="UP000193719"/>
    </source>
</evidence>
<gene>
    <name evidence="1" type="ORF">BCR36DRAFT_375795</name>
</gene>
<evidence type="ECO:0000313" key="1">
    <source>
        <dbReference type="EMBL" id="ORX35840.1"/>
    </source>
</evidence>
<sequence>MSTATTGKLYSCDTKGDNTTCSSLAASDETPKTDDGYGYIDGTTPANIIQCTKTGSNVTCESIAGPSTNDKGFGLIDATDNAEEGKAPANQYFINFAKKSMIIVCSATDGCSTIEGNSATTGNKYYPDGEDKSKIFLCEPKASDTAVEYKYVLECDTTNGCVSSLNLATENQPSYYVDSSDTAKPLIITCTPDKCTSGEGSTAEGTAYRDATDAKNVITCTSAKCNTPAAGAGTVDTYIDAGNLSQIINCKTDVCNYIKADAIALIQILSTFINWCKGIIECDYDNSSKNVTCKLDKETAVKPNSVYINGLFGKPKGDEENPLIICDATKCTPSKAKITGTSKSYYINSDIQSVNKTLKNDIIECTKESEECTLSNGSNTNVYLNANFNAESNQNQLIICRTNGGCSEQKANSTTTDLHYLSTLVVQLKQH</sequence>
<dbReference type="EMBL" id="MCFH01000164">
    <property type="protein sequence ID" value="ORX35840.1"/>
    <property type="molecule type" value="Genomic_DNA"/>
</dbReference>
<dbReference type="OrthoDB" id="10563934at2759"/>
<protein>
    <recommendedName>
        <fullName evidence="3">Scaffoldin</fullName>
    </recommendedName>
</protein>
<keyword evidence="2" id="KW-1185">Reference proteome</keyword>
<proteinExistence type="predicted"/>